<dbReference type="SUPFAM" id="SSF161098">
    <property type="entry name" value="MetI-like"/>
    <property type="match status" value="1"/>
</dbReference>
<evidence type="ECO:0000256" key="2">
    <source>
        <dbReference type="ARBA" id="ARBA00004651"/>
    </source>
</evidence>
<evidence type="ECO:0000256" key="4">
    <source>
        <dbReference type="ARBA" id="ARBA00022448"/>
    </source>
</evidence>
<evidence type="ECO:0000313" key="14">
    <source>
        <dbReference type="Proteomes" id="UP000182264"/>
    </source>
</evidence>
<feature type="transmembrane region" description="Helical" evidence="10">
    <location>
        <begin position="6"/>
        <end position="27"/>
    </location>
</feature>
<reference evidence="13 14" key="1">
    <citation type="journal article" date="2017" name="Genome Announc.">
        <title>Complete Genome Sequences of Two Acetylene-Fermenting Pelobacter acetylenicus Strains.</title>
        <authorList>
            <person name="Sutton J.M."/>
            <person name="Baesman S.M."/>
            <person name="Fierst J.L."/>
            <person name="Poret-Peterson A.T."/>
            <person name="Oremland R.S."/>
            <person name="Dunlap D.S."/>
            <person name="Akob D.M."/>
        </authorList>
    </citation>
    <scope>NUCLEOTIDE SEQUENCE [LARGE SCALE GENOMIC DNA]</scope>
    <source>
        <strain evidence="13 14">DSM 3247</strain>
    </source>
</reference>
<dbReference type="NCBIfam" id="TIGR02141">
    <property type="entry name" value="modB_ABC"/>
    <property type="match status" value="1"/>
</dbReference>
<evidence type="ECO:0000256" key="3">
    <source>
        <dbReference type="ARBA" id="ARBA00007069"/>
    </source>
</evidence>
<gene>
    <name evidence="13" type="ORF">A7E75_05840</name>
</gene>
<keyword evidence="14" id="KW-1185">Reference proteome</keyword>
<keyword evidence="4 10" id="KW-0813">Transport</keyword>
<dbReference type="GO" id="GO:0005886">
    <property type="term" value="C:plasma membrane"/>
    <property type="evidence" value="ECO:0007669"/>
    <property type="project" value="UniProtKB-SubCell"/>
</dbReference>
<evidence type="ECO:0000256" key="7">
    <source>
        <dbReference type="ARBA" id="ARBA00022692"/>
    </source>
</evidence>
<evidence type="ECO:0000259" key="12">
    <source>
        <dbReference type="PROSITE" id="PS50928"/>
    </source>
</evidence>
<dbReference type="Proteomes" id="UP000182264">
    <property type="component" value="Chromosome"/>
</dbReference>
<dbReference type="KEGG" id="pace:A6070_14480"/>
<feature type="transmembrane region" description="Helical" evidence="10">
    <location>
        <begin position="39"/>
        <end position="64"/>
    </location>
</feature>
<dbReference type="PROSITE" id="PS50928">
    <property type="entry name" value="ABC_TM1"/>
    <property type="match status" value="1"/>
</dbReference>
<keyword evidence="6 11" id="KW-0500">Molybdenum</keyword>
<keyword evidence="9 10" id="KW-0472">Membrane</keyword>
<feature type="transmembrane region" description="Helical" evidence="10">
    <location>
        <begin position="84"/>
        <end position="102"/>
    </location>
</feature>
<keyword evidence="7 10" id="KW-0812">Transmembrane</keyword>
<evidence type="ECO:0000256" key="6">
    <source>
        <dbReference type="ARBA" id="ARBA00022505"/>
    </source>
</evidence>
<dbReference type="Pfam" id="PF00528">
    <property type="entry name" value="BPD_transp_1"/>
    <property type="match status" value="1"/>
</dbReference>
<dbReference type="InterPro" id="IPR011867">
    <property type="entry name" value="ModB_ABC"/>
</dbReference>
<dbReference type="PANTHER" id="PTHR30183">
    <property type="entry name" value="MOLYBDENUM TRANSPORT SYSTEM PERMEASE PROTEIN MODB"/>
    <property type="match status" value="1"/>
</dbReference>
<name>A0A1L3GF65_SYNAC</name>
<comment type="subcellular location">
    <subcellularLocation>
        <location evidence="2 10">Cell membrane</location>
        <topology evidence="2 10">Multi-pass membrane protein</topology>
    </subcellularLocation>
</comment>
<dbReference type="AlphaFoldDB" id="A0A1L3GF65"/>
<evidence type="ECO:0000256" key="11">
    <source>
        <dbReference type="RuleBase" id="RU365097"/>
    </source>
</evidence>
<keyword evidence="8 10" id="KW-1133">Transmembrane helix</keyword>
<dbReference type="OrthoDB" id="9795403at2"/>
<dbReference type="RefSeq" id="WP_072286444.1">
    <property type="nucleotide sequence ID" value="NZ_CP015455.1"/>
</dbReference>
<evidence type="ECO:0000256" key="8">
    <source>
        <dbReference type="ARBA" id="ARBA00022989"/>
    </source>
</evidence>
<evidence type="ECO:0000256" key="5">
    <source>
        <dbReference type="ARBA" id="ARBA00022475"/>
    </source>
</evidence>
<evidence type="ECO:0000256" key="9">
    <source>
        <dbReference type="ARBA" id="ARBA00023136"/>
    </source>
</evidence>
<dbReference type="EMBL" id="CP015518">
    <property type="protein sequence ID" value="APG24602.1"/>
    <property type="molecule type" value="Genomic_DNA"/>
</dbReference>
<dbReference type="Gene3D" id="1.10.3720.10">
    <property type="entry name" value="MetI-like"/>
    <property type="match status" value="1"/>
</dbReference>
<accession>A0A1L3GF65</accession>
<sequence>MITPIVLSLKVALIAAGVDAVLGTLLARTMARRDFSGKNLIESCIMLPMVLPPTVLGYGLLMLLGKRGPLGRLLQEILGVQIVFTWWAAIIAAAVVSFPLMYQSAKAAFCSVDVSLEQAARTLGSGEARVFMRITLPLAYPGLLAGVVLSLARALGEFGATLMIAGNIPGKTQTIPLAIYFAVETGDNLLARNLVLVITAMAVGALFWLNSWSRKKLQTLQKGGDARA</sequence>
<dbReference type="PANTHER" id="PTHR30183:SF3">
    <property type="entry name" value="MOLYBDENUM TRANSPORT SYSTEM PERMEASE PROTEIN MODB"/>
    <property type="match status" value="1"/>
</dbReference>
<feature type="transmembrane region" description="Helical" evidence="10">
    <location>
        <begin position="190"/>
        <end position="209"/>
    </location>
</feature>
<keyword evidence="5 11" id="KW-1003">Cell membrane</keyword>
<organism evidence="13 14">
    <name type="scientific">Syntrophotalea acetylenica</name>
    <name type="common">Pelobacter acetylenicus</name>
    <dbReference type="NCBI Taxonomy" id="29542"/>
    <lineage>
        <taxon>Bacteria</taxon>
        <taxon>Pseudomonadati</taxon>
        <taxon>Thermodesulfobacteriota</taxon>
        <taxon>Desulfuromonadia</taxon>
        <taxon>Desulfuromonadales</taxon>
        <taxon>Syntrophotaleaceae</taxon>
        <taxon>Syntrophotalea</taxon>
    </lineage>
</organism>
<protein>
    <recommendedName>
        <fullName evidence="11">Molybdenum transport system permease</fullName>
    </recommendedName>
</protein>
<dbReference type="GO" id="GO:0015098">
    <property type="term" value="F:molybdate ion transmembrane transporter activity"/>
    <property type="evidence" value="ECO:0007669"/>
    <property type="project" value="UniProtKB-UniRule"/>
</dbReference>
<comment type="similarity">
    <text evidence="3 11">Belongs to the binding-protein-dependent transport system permease family. CysTW subfamily.</text>
</comment>
<dbReference type="CDD" id="cd06261">
    <property type="entry name" value="TM_PBP2"/>
    <property type="match status" value="1"/>
</dbReference>
<evidence type="ECO:0000313" key="13">
    <source>
        <dbReference type="EMBL" id="APG24602.1"/>
    </source>
</evidence>
<comment type="function">
    <text evidence="1 11">Part of the binding-protein-dependent transport system for molybdenum; probably responsible for the translocation of the substrate across the membrane.</text>
</comment>
<proteinExistence type="inferred from homology"/>
<dbReference type="InterPro" id="IPR035906">
    <property type="entry name" value="MetI-like_sf"/>
</dbReference>
<dbReference type="STRING" id="29542.A6070_14480"/>
<feature type="transmembrane region" description="Helical" evidence="10">
    <location>
        <begin position="130"/>
        <end position="152"/>
    </location>
</feature>
<feature type="domain" description="ABC transmembrane type-1" evidence="12">
    <location>
        <begin position="5"/>
        <end position="207"/>
    </location>
</feature>
<evidence type="ECO:0000256" key="1">
    <source>
        <dbReference type="ARBA" id="ARBA00002949"/>
    </source>
</evidence>
<evidence type="ECO:0000256" key="10">
    <source>
        <dbReference type="RuleBase" id="RU363032"/>
    </source>
</evidence>
<dbReference type="InterPro" id="IPR000515">
    <property type="entry name" value="MetI-like"/>
</dbReference>